<feature type="compositionally biased region" description="Basic and acidic residues" evidence="1">
    <location>
        <begin position="24"/>
        <end position="35"/>
    </location>
</feature>
<dbReference type="AlphaFoldDB" id="A0A438III2"/>
<sequence length="109" mass="12414">MKMSTPSRSRSSAMGDEGYFNWRESMERRKRESERQALLTTGNRGTNERTLGRTRKPHILETQSPSLTRPVCGLMKDPCHPIMHHKMKARTPLIPHQRGDVVGSPSCLT</sequence>
<evidence type="ECO:0000313" key="2">
    <source>
        <dbReference type="EMBL" id="RVW96524.1"/>
    </source>
</evidence>
<organism evidence="2 3">
    <name type="scientific">Vitis vinifera</name>
    <name type="common">Grape</name>
    <dbReference type="NCBI Taxonomy" id="29760"/>
    <lineage>
        <taxon>Eukaryota</taxon>
        <taxon>Viridiplantae</taxon>
        <taxon>Streptophyta</taxon>
        <taxon>Embryophyta</taxon>
        <taxon>Tracheophyta</taxon>
        <taxon>Spermatophyta</taxon>
        <taxon>Magnoliopsida</taxon>
        <taxon>eudicotyledons</taxon>
        <taxon>Gunneridae</taxon>
        <taxon>Pentapetalae</taxon>
        <taxon>rosids</taxon>
        <taxon>Vitales</taxon>
        <taxon>Vitaceae</taxon>
        <taxon>Viteae</taxon>
        <taxon>Vitis</taxon>
    </lineage>
</organism>
<feature type="region of interest" description="Disordered" evidence="1">
    <location>
        <begin position="1"/>
        <end position="72"/>
    </location>
</feature>
<comment type="caution">
    <text evidence="2">The sequence shown here is derived from an EMBL/GenBank/DDBJ whole genome shotgun (WGS) entry which is preliminary data.</text>
</comment>
<protein>
    <submittedName>
        <fullName evidence="2">Uncharacterized protein</fullName>
    </submittedName>
</protein>
<gene>
    <name evidence="2" type="ORF">CK203_029646</name>
</gene>
<accession>A0A438III2</accession>
<feature type="compositionally biased region" description="Polar residues" evidence="1">
    <location>
        <begin position="1"/>
        <end position="12"/>
    </location>
</feature>
<proteinExistence type="predicted"/>
<dbReference type="EMBL" id="QGNW01000107">
    <property type="protein sequence ID" value="RVW96524.1"/>
    <property type="molecule type" value="Genomic_DNA"/>
</dbReference>
<evidence type="ECO:0000256" key="1">
    <source>
        <dbReference type="SAM" id="MobiDB-lite"/>
    </source>
</evidence>
<evidence type="ECO:0000313" key="3">
    <source>
        <dbReference type="Proteomes" id="UP000288805"/>
    </source>
</evidence>
<name>A0A438III2_VITVI</name>
<feature type="region of interest" description="Disordered" evidence="1">
    <location>
        <begin position="90"/>
        <end position="109"/>
    </location>
</feature>
<reference evidence="2 3" key="1">
    <citation type="journal article" date="2018" name="PLoS Genet.">
        <title>Population sequencing reveals clonal diversity and ancestral inbreeding in the grapevine cultivar Chardonnay.</title>
        <authorList>
            <person name="Roach M.J."/>
            <person name="Johnson D.L."/>
            <person name="Bohlmann J."/>
            <person name="van Vuuren H.J."/>
            <person name="Jones S.J."/>
            <person name="Pretorius I.S."/>
            <person name="Schmidt S.A."/>
            <person name="Borneman A.R."/>
        </authorList>
    </citation>
    <scope>NUCLEOTIDE SEQUENCE [LARGE SCALE GENOMIC DNA]</scope>
    <source>
        <strain evidence="3">cv. Chardonnay</strain>
        <tissue evidence="2">Leaf</tissue>
    </source>
</reference>
<dbReference type="Proteomes" id="UP000288805">
    <property type="component" value="Unassembled WGS sequence"/>
</dbReference>